<evidence type="ECO:0000256" key="6">
    <source>
        <dbReference type="SAM" id="Phobius"/>
    </source>
</evidence>
<evidence type="ECO:0000259" key="9">
    <source>
        <dbReference type="PROSITE" id="PS50885"/>
    </source>
</evidence>
<name>A0A160TE11_9ZZZZ</name>
<dbReference type="PANTHER" id="PTHR32089">
    <property type="entry name" value="METHYL-ACCEPTING CHEMOTAXIS PROTEIN MCPB"/>
    <property type="match status" value="1"/>
</dbReference>
<feature type="transmembrane region" description="Helical" evidence="6">
    <location>
        <begin position="416"/>
        <end position="438"/>
    </location>
</feature>
<keyword evidence="6" id="KW-0812">Transmembrane</keyword>
<comment type="subcellular location">
    <subcellularLocation>
        <location evidence="1">Cell inner membrane</location>
        <topology evidence="1">Multi-pass membrane protein</topology>
    </subcellularLocation>
</comment>
<dbReference type="SUPFAM" id="SSF58104">
    <property type="entry name" value="Methyl-accepting chemotaxis protein (MCP) signaling domain"/>
    <property type="match status" value="1"/>
</dbReference>
<evidence type="ECO:0000256" key="1">
    <source>
        <dbReference type="ARBA" id="ARBA00004429"/>
    </source>
</evidence>
<protein>
    <submittedName>
        <fullName evidence="10">Methyl-accepting chemotaxis protein</fullName>
    </submittedName>
</protein>
<feature type="domain" description="Methyl-accepting transducer" evidence="7">
    <location>
        <begin position="498"/>
        <end position="734"/>
    </location>
</feature>
<dbReference type="Gene3D" id="3.30.450.20">
    <property type="entry name" value="PAS domain"/>
    <property type="match status" value="1"/>
</dbReference>
<evidence type="ECO:0000259" key="8">
    <source>
        <dbReference type="PROSITE" id="PS50192"/>
    </source>
</evidence>
<feature type="coiled-coil region" evidence="5">
    <location>
        <begin position="653"/>
        <end position="718"/>
    </location>
</feature>
<comment type="similarity">
    <text evidence="4">Belongs to the methyl-accepting chemotaxis (MCP) protein family.</text>
</comment>
<feature type="domain" description="HAMP" evidence="9">
    <location>
        <begin position="440"/>
        <end position="493"/>
    </location>
</feature>
<keyword evidence="2" id="KW-0997">Cell inner membrane</keyword>
<dbReference type="PROSITE" id="PS50111">
    <property type="entry name" value="CHEMOTAXIS_TRANSDUC_2"/>
    <property type="match status" value="1"/>
</dbReference>
<dbReference type="Gene3D" id="1.10.287.950">
    <property type="entry name" value="Methyl-accepting chemotaxis protein"/>
    <property type="match status" value="1"/>
</dbReference>
<keyword evidence="3" id="KW-0807">Transducer</keyword>
<evidence type="ECO:0000259" key="7">
    <source>
        <dbReference type="PROSITE" id="PS50111"/>
    </source>
</evidence>
<proteinExistence type="inferred from homology"/>
<dbReference type="SMART" id="SM00304">
    <property type="entry name" value="HAMP"/>
    <property type="match status" value="1"/>
</dbReference>
<dbReference type="SMART" id="SM00283">
    <property type="entry name" value="MA"/>
    <property type="match status" value="1"/>
</dbReference>
<evidence type="ECO:0000256" key="4">
    <source>
        <dbReference type="ARBA" id="ARBA00029447"/>
    </source>
</evidence>
<keyword evidence="2" id="KW-1003">Cell membrane</keyword>
<dbReference type="FunFam" id="1.10.287.950:FF:000001">
    <property type="entry name" value="Methyl-accepting chemotaxis sensory transducer"/>
    <property type="match status" value="1"/>
</dbReference>
<dbReference type="PROSITE" id="PS50885">
    <property type="entry name" value="HAMP"/>
    <property type="match status" value="1"/>
</dbReference>
<feature type="transmembrane region" description="Helical" evidence="6">
    <location>
        <begin position="7"/>
        <end position="28"/>
    </location>
</feature>
<keyword evidence="5" id="KW-0175">Coiled coil</keyword>
<dbReference type="InterPro" id="IPR004089">
    <property type="entry name" value="MCPsignal_dom"/>
</dbReference>
<evidence type="ECO:0000256" key="3">
    <source>
        <dbReference type="ARBA" id="ARBA00023224"/>
    </source>
</evidence>
<organism evidence="10">
    <name type="scientific">hydrothermal vent metagenome</name>
    <dbReference type="NCBI Taxonomy" id="652676"/>
    <lineage>
        <taxon>unclassified sequences</taxon>
        <taxon>metagenomes</taxon>
        <taxon>ecological metagenomes</taxon>
    </lineage>
</organism>
<dbReference type="Pfam" id="PF00015">
    <property type="entry name" value="MCPsignal"/>
    <property type="match status" value="1"/>
</dbReference>
<dbReference type="InterPro" id="IPR000727">
    <property type="entry name" value="T_SNARE_dom"/>
</dbReference>
<dbReference type="AlphaFoldDB" id="A0A160TE11"/>
<dbReference type="GO" id="GO:0005886">
    <property type="term" value="C:plasma membrane"/>
    <property type="evidence" value="ECO:0007669"/>
    <property type="project" value="UniProtKB-SubCell"/>
</dbReference>
<dbReference type="PROSITE" id="PS50192">
    <property type="entry name" value="T_SNARE"/>
    <property type="match status" value="1"/>
</dbReference>
<accession>A0A160TE11</accession>
<evidence type="ECO:0000313" key="10">
    <source>
        <dbReference type="EMBL" id="CUS42271.1"/>
    </source>
</evidence>
<reference evidence="10" key="1">
    <citation type="submission" date="2015-10" db="EMBL/GenBank/DDBJ databases">
        <authorList>
            <person name="Gilbert D.G."/>
        </authorList>
    </citation>
    <scope>NUCLEOTIDE SEQUENCE</scope>
</reference>
<evidence type="ECO:0000256" key="5">
    <source>
        <dbReference type="SAM" id="Coils"/>
    </source>
</evidence>
<feature type="domain" description="T-SNARE coiled-coil homology" evidence="8">
    <location>
        <begin position="685"/>
        <end position="732"/>
    </location>
</feature>
<dbReference type="EMBL" id="CZQC01000064">
    <property type="protein sequence ID" value="CUS42271.1"/>
    <property type="molecule type" value="Genomic_DNA"/>
</dbReference>
<dbReference type="InterPro" id="IPR003660">
    <property type="entry name" value="HAMP_dom"/>
</dbReference>
<dbReference type="PANTHER" id="PTHR32089:SF120">
    <property type="entry name" value="METHYL-ACCEPTING CHEMOTAXIS PROTEIN TLPQ"/>
    <property type="match status" value="1"/>
</dbReference>
<dbReference type="GO" id="GO:0007165">
    <property type="term" value="P:signal transduction"/>
    <property type="evidence" value="ECO:0007669"/>
    <property type="project" value="UniProtKB-KW"/>
</dbReference>
<gene>
    <name evidence="10" type="ORF">MGWOODY_Tha612</name>
</gene>
<sequence>MKLKTQIVLVITITTILAIVVTSGISLITGTSVAKDSMLKQVNERLVSQREQTKARIQDYLDSISNQITSVSQNPLIVDILPTLSDAFTNYQPDINTTTSSALSNYYQNEFDRQFQSLNQGANSNPTDLLNKLPKTSQILQLAYIAENPNPLGQKDLMISSPNQTIYDKIHQYVHPYLHDLQRRFGYYDIFLVEPKNGYVVYSVFKELDFATSLKTGAYADSGLGQAFNKAMEATNEEPSFIDFAPYVPSYNAPASFISKKIMDGEEIVGVLIFQMPVDAINQIMTSNFNWKDVGYGQTGETYLVGPDKKFRNQSRMLVENKDAFIEALKAVKTPDKTIREIAIRDSSIGIQTADTLAVTKALNGSKGTEIIDSPLGQETLTSYTFIDYLGTRWALINQLNVNEAFASIETMTNRLILDIAIGTLIISSLAIVIGVLISKRITGPILTFIQKIKEIAEKRDLSARFSPTGQVEFINLGHAMNDLMQQLEEFMADMQHTSNELTEKSMQLKDATQTTVTQVYQQNEEVNSAATATTEVSASVAEVATHAEHAANSMRDTRIKVQASHHMSDNARTTIRALRKNMQHSIENMTLLEQESTGIGAVLDVIQTIAEQTNLLALNAAIEAARAGEQGRGFAVVADEVRTLASRTAQSTEEIRAKIHSLQNQVNNVRNSITDSELGTQDSLTKVEETAQQMDEVTNLVDNVENMSTQIATAAEEQSAVTAEIDKNMTHLKDLSDHILEAAGVIQGNGTDLEVLATNISTKLNQFRFRS</sequence>
<keyword evidence="6" id="KW-0472">Membrane</keyword>
<keyword evidence="6" id="KW-1133">Transmembrane helix</keyword>
<dbReference type="CDD" id="cd11386">
    <property type="entry name" value="MCP_signal"/>
    <property type="match status" value="1"/>
</dbReference>
<evidence type="ECO:0000256" key="2">
    <source>
        <dbReference type="ARBA" id="ARBA00022519"/>
    </source>
</evidence>